<evidence type="ECO:0000256" key="2">
    <source>
        <dbReference type="ARBA" id="ARBA00022723"/>
    </source>
</evidence>
<dbReference type="GO" id="GO:0046872">
    <property type="term" value="F:metal ion binding"/>
    <property type="evidence" value="ECO:0007669"/>
    <property type="project" value="UniProtKB-KW"/>
</dbReference>
<reference evidence="5 6" key="1">
    <citation type="submission" date="2017-10" db="EMBL/GenBank/DDBJ databases">
        <title>A large-scale comparative metagenomic study reveals the eutrophication-driven functional interactions in six Microcystis-epibionts communities.</title>
        <authorList>
            <person name="Li Q."/>
            <person name="Lin F."/>
        </authorList>
    </citation>
    <scope>NUCLEOTIDE SEQUENCE [LARGE SCALE GENOMIC DNA]</scope>
    <source>
        <strain evidence="5">TF09</strain>
    </source>
</reference>
<dbReference type="InterPro" id="IPR052355">
    <property type="entry name" value="CENP-V-like"/>
</dbReference>
<dbReference type="PROSITE" id="PS51891">
    <property type="entry name" value="CENP_V_GFA"/>
    <property type="match status" value="1"/>
</dbReference>
<sequence length="157" mass="17668">MRVAGSPLGERKPALLFSSLEVMTATKQAKIYGGGCHCGAIRFQVAIEHDQALDCNCSICQKKGFLHLIVPSAQFTLLSGEDFLSTYTFNTHTAQHYFCRVCGIHPFYRPRSHPDAIDINLRCLDGNVLEDFQIQFFDGANWEDNIEKIRAIDGKRE</sequence>
<dbReference type="Proteomes" id="UP000256873">
    <property type="component" value="Unassembled WGS sequence"/>
</dbReference>
<evidence type="ECO:0000256" key="1">
    <source>
        <dbReference type="ARBA" id="ARBA00005495"/>
    </source>
</evidence>
<dbReference type="Gene3D" id="2.170.150.70">
    <property type="match status" value="1"/>
</dbReference>
<dbReference type="GO" id="GO:0016846">
    <property type="term" value="F:carbon-sulfur lyase activity"/>
    <property type="evidence" value="ECO:0007669"/>
    <property type="project" value="InterPro"/>
</dbReference>
<keyword evidence="3" id="KW-0862">Zinc</keyword>
<dbReference type="PANTHER" id="PTHR28620">
    <property type="entry name" value="CENTROMERE PROTEIN V"/>
    <property type="match status" value="1"/>
</dbReference>
<feature type="domain" description="CENP-V/GFA" evidence="4">
    <location>
        <begin position="32"/>
        <end position="143"/>
    </location>
</feature>
<evidence type="ECO:0000313" key="6">
    <source>
        <dbReference type="Proteomes" id="UP000256873"/>
    </source>
</evidence>
<comment type="similarity">
    <text evidence="1">Belongs to the Gfa family.</text>
</comment>
<dbReference type="PANTHER" id="PTHR28620:SF1">
    <property type="entry name" value="CENP-V_GFA DOMAIN-CONTAINING PROTEIN"/>
    <property type="match status" value="1"/>
</dbReference>
<dbReference type="SUPFAM" id="SSF51316">
    <property type="entry name" value="Mss4-like"/>
    <property type="match status" value="1"/>
</dbReference>
<dbReference type="InterPro" id="IPR011057">
    <property type="entry name" value="Mss4-like_sf"/>
</dbReference>
<dbReference type="AlphaFoldDB" id="A0A3E0LAI2"/>
<evidence type="ECO:0000259" key="4">
    <source>
        <dbReference type="PROSITE" id="PS51891"/>
    </source>
</evidence>
<dbReference type="EMBL" id="QQWC01000001">
    <property type="protein sequence ID" value="REJ44521.1"/>
    <property type="molecule type" value="Genomic_DNA"/>
</dbReference>
<gene>
    <name evidence="5" type="ORF">DWQ54_03120</name>
</gene>
<evidence type="ECO:0000313" key="5">
    <source>
        <dbReference type="EMBL" id="REJ44521.1"/>
    </source>
</evidence>
<organism evidence="5 6">
    <name type="scientific">Microcystis flos-aquae TF09</name>
    <dbReference type="NCBI Taxonomy" id="2060473"/>
    <lineage>
        <taxon>Bacteria</taxon>
        <taxon>Bacillati</taxon>
        <taxon>Cyanobacteriota</taxon>
        <taxon>Cyanophyceae</taxon>
        <taxon>Oscillatoriophycideae</taxon>
        <taxon>Chroococcales</taxon>
        <taxon>Microcystaceae</taxon>
        <taxon>Microcystis</taxon>
    </lineage>
</organism>
<name>A0A3E0LAI2_9CHRO</name>
<accession>A0A3E0LAI2</accession>
<keyword evidence="2" id="KW-0479">Metal-binding</keyword>
<protein>
    <submittedName>
        <fullName evidence="5">GFA family protein</fullName>
    </submittedName>
</protein>
<dbReference type="Pfam" id="PF04828">
    <property type="entry name" value="GFA"/>
    <property type="match status" value="1"/>
</dbReference>
<dbReference type="InterPro" id="IPR006913">
    <property type="entry name" value="CENP-V/GFA"/>
</dbReference>
<evidence type="ECO:0000256" key="3">
    <source>
        <dbReference type="ARBA" id="ARBA00022833"/>
    </source>
</evidence>
<proteinExistence type="inferred from homology"/>
<comment type="caution">
    <text evidence="5">The sequence shown here is derived from an EMBL/GenBank/DDBJ whole genome shotgun (WGS) entry which is preliminary data.</text>
</comment>